<proteinExistence type="predicted"/>
<name>C9LVW1_SELS3</name>
<reference evidence="1 2" key="1">
    <citation type="submission" date="2009-09" db="EMBL/GenBank/DDBJ databases">
        <authorList>
            <person name="Weinstock G."/>
            <person name="Sodergren E."/>
            <person name="Clifton S."/>
            <person name="Fulton L."/>
            <person name="Fulton B."/>
            <person name="Courtney L."/>
            <person name="Fronick C."/>
            <person name="Harrison M."/>
            <person name="Strong C."/>
            <person name="Farmer C."/>
            <person name="Delahaunty K."/>
            <person name="Markovic C."/>
            <person name="Hall O."/>
            <person name="Minx P."/>
            <person name="Tomlinson C."/>
            <person name="Mitreva M."/>
            <person name="Nelson J."/>
            <person name="Hou S."/>
            <person name="Wollam A."/>
            <person name="Pepin K.H."/>
            <person name="Johnson M."/>
            <person name="Bhonagiri V."/>
            <person name="Nash W.E."/>
            <person name="Warren W."/>
            <person name="Chinwalla A."/>
            <person name="Mardis E.R."/>
            <person name="Wilson R.K."/>
        </authorList>
    </citation>
    <scope>NUCLEOTIDE SEQUENCE [LARGE SCALE GENOMIC DNA]</scope>
    <source>
        <strain evidence="2">ATCC 35185 / DSM 20758 / VPI D19B-28</strain>
    </source>
</reference>
<comment type="caution">
    <text evidence="1">The sequence shown here is derived from an EMBL/GenBank/DDBJ whole genome shotgun (WGS) entry which is preliminary data.</text>
</comment>
<protein>
    <submittedName>
        <fullName evidence="1">Uncharacterized protein</fullName>
    </submittedName>
</protein>
<dbReference type="Proteomes" id="UP000003505">
    <property type="component" value="Unassembled WGS sequence"/>
</dbReference>
<accession>C9LVW1</accession>
<organism evidence="1 2">
    <name type="scientific">Selenomonas sputigena (strain ATCC 35185 / DSM 20758 / CCUG 44933 / VPI D19B-28)</name>
    <dbReference type="NCBI Taxonomy" id="546271"/>
    <lineage>
        <taxon>Bacteria</taxon>
        <taxon>Bacillati</taxon>
        <taxon>Bacillota</taxon>
        <taxon>Negativicutes</taxon>
        <taxon>Selenomonadales</taxon>
        <taxon>Selenomonadaceae</taxon>
        <taxon>Selenomonas</taxon>
    </lineage>
</organism>
<dbReference type="AlphaFoldDB" id="C9LVW1"/>
<sequence>MLSEGTNCIIKKAMLPARTFERGSCRSRCRVYTKGASAAS</sequence>
<evidence type="ECO:0000313" key="1">
    <source>
        <dbReference type="EMBL" id="EEX77001.1"/>
    </source>
</evidence>
<evidence type="ECO:0000313" key="2">
    <source>
        <dbReference type="Proteomes" id="UP000003505"/>
    </source>
</evidence>
<gene>
    <name evidence="1" type="ORF">SELSPUOL_01606</name>
</gene>
<dbReference type="EMBL" id="ACKP02000032">
    <property type="protein sequence ID" value="EEX77001.1"/>
    <property type="molecule type" value="Genomic_DNA"/>
</dbReference>